<feature type="compositionally biased region" description="Basic and acidic residues" evidence="1">
    <location>
        <begin position="22"/>
        <end position="34"/>
    </location>
</feature>
<gene>
    <name evidence="2" type="ORF">TR51_18995</name>
</gene>
<organism evidence="2 3">
    <name type="scientific">Kitasatospora griseola</name>
    <name type="common">Streptomyces griseolosporeus</name>
    <dbReference type="NCBI Taxonomy" id="2064"/>
    <lineage>
        <taxon>Bacteria</taxon>
        <taxon>Bacillati</taxon>
        <taxon>Actinomycetota</taxon>
        <taxon>Actinomycetes</taxon>
        <taxon>Kitasatosporales</taxon>
        <taxon>Streptomycetaceae</taxon>
        <taxon>Kitasatospora</taxon>
    </lineage>
</organism>
<proteinExistence type="predicted"/>
<feature type="region of interest" description="Disordered" evidence="1">
    <location>
        <begin position="1"/>
        <end position="65"/>
    </location>
</feature>
<reference evidence="2 3" key="1">
    <citation type="submission" date="2015-02" db="EMBL/GenBank/DDBJ databases">
        <title>Draft genome sequence of Kitasatospora griseola MF730-N6, a bafilomycin, terpentecin and satosporin producer.</title>
        <authorList>
            <person name="Arens J.C."/>
            <person name="Haltli B."/>
            <person name="Kerr R.G."/>
        </authorList>
    </citation>
    <scope>NUCLEOTIDE SEQUENCE [LARGE SCALE GENOMIC DNA]</scope>
    <source>
        <strain evidence="2 3">MF730-N6</strain>
    </source>
</reference>
<comment type="caution">
    <text evidence="2">The sequence shown here is derived from an EMBL/GenBank/DDBJ whole genome shotgun (WGS) entry which is preliminary data.</text>
</comment>
<protein>
    <submittedName>
        <fullName evidence="2">Uncharacterized protein</fullName>
    </submittedName>
</protein>
<dbReference type="EMBL" id="JXZB01000002">
    <property type="protein sequence ID" value="KIQ65824.1"/>
    <property type="molecule type" value="Genomic_DNA"/>
</dbReference>
<name>A0A0D0PTE0_KITGR</name>
<evidence type="ECO:0000313" key="2">
    <source>
        <dbReference type="EMBL" id="KIQ65824.1"/>
    </source>
</evidence>
<sequence length="65" mass="6861">MPAAQDMAGRRPSQNRKRSGVSRRELDAQYRKALEANPGQADAMRSAGSARGGRGASRKGAGLYG</sequence>
<evidence type="ECO:0000256" key="1">
    <source>
        <dbReference type="SAM" id="MobiDB-lite"/>
    </source>
</evidence>
<keyword evidence="3" id="KW-1185">Reference proteome</keyword>
<evidence type="ECO:0000313" key="3">
    <source>
        <dbReference type="Proteomes" id="UP000032066"/>
    </source>
</evidence>
<dbReference type="AlphaFoldDB" id="A0A0D0PTE0"/>
<dbReference type="Proteomes" id="UP000032066">
    <property type="component" value="Unassembled WGS sequence"/>
</dbReference>
<accession>A0A0D0PTE0</accession>